<comment type="caution">
    <text evidence="1">The sequence shown here is derived from an EMBL/GenBank/DDBJ whole genome shotgun (WGS) entry which is preliminary data.</text>
</comment>
<gene>
    <name evidence="1" type="ORF">GCM10007916_20080</name>
</gene>
<name>A0ABQ6E0G5_9GAMM</name>
<reference evidence="2" key="1">
    <citation type="journal article" date="2019" name="Int. J. Syst. Evol. Microbiol.">
        <title>The Global Catalogue of Microorganisms (GCM) 10K type strain sequencing project: providing services to taxonomists for standard genome sequencing and annotation.</title>
        <authorList>
            <consortium name="The Broad Institute Genomics Platform"/>
            <consortium name="The Broad Institute Genome Sequencing Center for Infectious Disease"/>
            <person name="Wu L."/>
            <person name="Ma J."/>
        </authorList>
    </citation>
    <scope>NUCLEOTIDE SEQUENCE [LARGE SCALE GENOMIC DNA]</scope>
    <source>
        <strain evidence="2">NBRC 103166</strain>
    </source>
</reference>
<keyword evidence="2" id="KW-1185">Reference proteome</keyword>
<accession>A0ABQ6E0G5</accession>
<evidence type="ECO:0000313" key="2">
    <source>
        <dbReference type="Proteomes" id="UP001157353"/>
    </source>
</evidence>
<evidence type="ECO:0008006" key="3">
    <source>
        <dbReference type="Google" id="ProtNLM"/>
    </source>
</evidence>
<evidence type="ECO:0000313" key="1">
    <source>
        <dbReference type="EMBL" id="GLS90941.1"/>
    </source>
</evidence>
<dbReference type="RefSeq" id="WP_284204053.1">
    <property type="nucleotide sequence ID" value="NZ_BSPQ01000005.1"/>
</dbReference>
<protein>
    <recommendedName>
        <fullName evidence="3">DinB family protein</fullName>
    </recommendedName>
</protein>
<proteinExistence type="predicted"/>
<organism evidence="1 2">
    <name type="scientific">Psychromonas marina</name>
    <dbReference type="NCBI Taxonomy" id="88364"/>
    <lineage>
        <taxon>Bacteria</taxon>
        <taxon>Pseudomonadati</taxon>
        <taxon>Pseudomonadota</taxon>
        <taxon>Gammaproteobacteria</taxon>
        <taxon>Alteromonadales</taxon>
        <taxon>Psychromonadaceae</taxon>
        <taxon>Psychromonas</taxon>
    </lineage>
</organism>
<sequence>MINSQINILAQAKSYLHSVTSTQYRAVISPLFISSAGQHIRHILDHYIAIKEAIHSGTINYDKRSRGGTIETDIDAAMAQLDEIEEFLLSLSKIQLQQTIQLSTEVSVEKKQVEVVDTTLARELIFVGSHAIHHFAMIGQISKAQKLTIPEQFGIAPATATFMRDEQCAP</sequence>
<dbReference type="Proteomes" id="UP001157353">
    <property type="component" value="Unassembled WGS sequence"/>
</dbReference>
<dbReference type="InterPro" id="IPR034660">
    <property type="entry name" value="DinB/YfiT-like"/>
</dbReference>
<dbReference type="EMBL" id="BSPQ01000005">
    <property type="protein sequence ID" value="GLS90941.1"/>
    <property type="molecule type" value="Genomic_DNA"/>
</dbReference>
<dbReference type="SUPFAM" id="SSF109854">
    <property type="entry name" value="DinB/YfiT-like putative metalloenzymes"/>
    <property type="match status" value="1"/>
</dbReference>
<dbReference type="PANTHER" id="PTHR39473">
    <property type="match status" value="1"/>
</dbReference>
<dbReference type="PANTHER" id="PTHR39473:SF1">
    <property type="entry name" value="DINB-LIKE DOMAIN-CONTAINING PROTEIN"/>
    <property type="match status" value="1"/>
</dbReference>